<dbReference type="Proteomes" id="UP000578697">
    <property type="component" value="Unassembled WGS sequence"/>
</dbReference>
<organism evidence="2 3">
    <name type="scientific">Treponema rectale</name>
    <dbReference type="NCBI Taxonomy" id="744512"/>
    <lineage>
        <taxon>Bacteria</taxon>
        <taxon>Pseudomonadati</taxon>
        <taxon>Spirochaetota</taxon>
        <taxon>Spirochaetia</taxon>
        <taxon>Spirochaetales</taxon>
        <taxon>Treponemataceae</taxon>
        <taxon>Treponema</taxon>
    </lineage>
</organism>
<proteinExistence type="predicted"/>
<dbReference type="AlphaFoldDB" id="A0A840SGU4"/>
<accession>A0A840SGU4</accession>
<protein>
    <recommendedName>
        <fullName evidence="4">DUF4468 domain-containing protein</fullName>
    </recommendedName>
</protein>
<keyword evidence="3" id="KW-1185">Reference proteome</keyword>
<keyword evidence="1" id="KW-0732">Signal</keyword>
<gene>
    <name evidence="2" type="ORF">HNP77_001020</name>
</gene>
<evidence type="ECO:0000313" key="2">
    <source>
        <dbReference type="EMBL" id="MBB5218651.1"/>
    </source>
</evidence>
<comment type="caution">
    <text evidence="2">The sequence shown here is derived from an EMBL/GenBank/DDBJ whole genome shotgun (WGS) entry which is preliminary data.</text>
</comment>
<evidence type="ECO:0000313" key="3">
    <source>
        <dbReference type="Proteomes" id="UP000578697"/>
    </source>
</evidence>
<evidence type="ECO:0008006" key="4">
    <source>
        <dbReference type="Google" id="ProtNLM"/>
    </source>
</evidence>
<feature type="signal peptide" evidence="1">
    <location>
        <begin position="1"/>
        <end position="19"/>
    </location>
</feature>
<dbReference type="RefSeq" id="WP_184652099.1">
    <property type="nucleotide sequence ID" value="NZ_JACHFR010000002.1"/>
</dbReference>
<name>A0A840SGU4_9SPIR</name>
<dbReference type="EMBL" id="JACHFR010000002">
    <property type="protein sequence ID" value="MBB5218651.1"/>
    <property type="molecule type" value="Genomic_DNA"/>
</dbReference>
<sequence>MKKFIFLFFTFLCTSLAFSEESLPSGYRNIKLGMTLDEVKDALKKDYQFGYRGERDVSLMPDHQKILIETDTSRTAPSSFLDKCWFQFYEDKLYIITINVKPTRMDHYSIFSTLSKKYGNPGNINPQKSEWSNDSVIMTLERPLTLKYTDKKVYEKLMEESLVQNTAQEMSAQAFLEGL</sequence>
<feature type="chain" id="PRO_5032466019" description="DUF4468 domain-containing protein" evidence="1">
    <location>
        <begin position="20"/>
        <end position="179"/>
    </location>
</feature>
<reference evidence="2 3" key="1">
    <citation type="submission" date="2020-08" db="EMBL/GenBank/DDBJ databases">
        <title>Genomic Encyclopedia of Type Strains, Phase IV (KMG-IV): sequencing the most valuable type-strain genomes for metagenomic binning, comparative biology and taxonomic classification.</title>
        <authorList>
            <person name="Goeker M."/>
        </authorList>
    </citation>
    <scope>NUCLEOTIDE SEQUENCE [LARGE SCALE GENOMIC DNA]</scope>
    <source>
        <strain evidence="2 3">DSM 103679</strain>
    </source>
</reference>
<evidence type="ECO:0000256" key="1">
    <source>
        <dbReference type="SAM" id="SignalP"/>
    </source>
</evidence>